<proteinExistence type="inferred from homology"/>
<dbReference type="Proteomes" id="UP000325811">
    <property type="component" value="Chromosome II"/>
</dbReference>
<dbReference type="Pfam" id="PF00698">
    <property type="entry name" value="Acyl_transf_1"/>
    <property type="match status" value="1"/>
</dbReference>
<evidence type="ECO:0000313" key="9">
    <source>
        <dbReference type="EMBL" id="VVD33391.1"/>
    </source>
</evidence>
<dbReference type="GO" id="GO:0005829">
    <property type="term" value="C:cytosol"/>
    <property type="evidence" value="ECO:0007669"/>
    <property type="project" value="TreeGrafter"/>
</dbReference>
<protein>
    <recommendedName>
        <fullName evidence="2 6">Malonyl CoA-acyl carrier protein transacylase</fullName>
        <ecNumber evidence="1 6">2.3.1.39</ecNumber>
    </recommendedName>
</protein>
<dbReference type="GO" id="GO:0006633">
    <property type="term" value="P:fatty acid biosynthetic process"/>
    <property type="evidence" value="ECO:0007669"/>
    <property type="project" value="TreeGrafter"/>
</dbReference>
<keyword evidence="3 6" id="KW-0808">Transferase</keyword>
<evidence type="ECO:0000256" key="4">
    <source>
        <dbReference type="ARBA" id="ARBA00023315"/>
    </source>
</evidence>
<dbReference type="SUPFAM" id="SSF52151">
    <property type="entry name" value="FabD/lysophospholipase-like"/>
    <property type="match status" value="1"/>
</dbReference>
<evidence type="ECO:0000259" key="8">
    <source>
        <dbReference type="SMART" id="SM00827"/>
    </source>
</evidence>
<evidence type="ECO:0000256" key="5">
    <source>
        <dbReference type="ARBA" id="ARBA00048462"/>
    </source>
</evidence>
<dbReference type="InterPro" id="IPR016036">
    <property type="entry name" value="Malonyl_transacylase_ACP-bd"/>
</dbReference>
<evidence type="ECO:0000256" key="1">
    <source>
        <dbReference type="ARBA" id="ARBA00013258"/>
    </source>
</evidence>
<evidence type="ECO:0000256" key="3">
    <source>
        <dbReference type="ARBA" id="ARBA00022679"/>
    </source>
</evidence>
<dbReference type="InterPro" id="IPR050858">
    <property type="entry name" value="Mal-CoA-ACP_Trans/PKS_FabD"/>
</dbReference>
<dbReference type="AlphaFoldDB" id="A0A5Q4ZLP7"/>
<dbReference type="PANTHER" id="PTHR42681">
    <property type="entry name" value="MALONYL-COA-ACYL CARRIER PROTEIN TRANSACYLASE, MITOCHONDRIAL"/>
    <property type="match status" value="1"/>
</dbReference>
<feature type="active site" evidence="7">
    <location>
        <position position="196"/>
    </location>
</feature>
<dbReference type="KEGG" id="pdio:PDMSB3_2107.1"/>
<evidence type="ECO:0000313" key="10">
    <source>
        <dbReference type="Proteomes" id="UP000325811"/>
    </source>
</evidence>
<evidence type="ECO:0000256" key="6">
    <source>
        <dbReference type="PIRNR" id="PIRNR000446"/>
    </source>
</evidence>
<dbReference type="PANTHER" id="PTHR42681:SF1">
    <property type="entry name" value="MALONYL-COA-ACYL CARRIER PROTEIN TRANSACYLASE, MITOCHONDRIAL"/>
    <property type="match status" value="1"/>
</dbReference>
<dbReference type="EC" id="2.3.1.39" evidence="1 6"/>
<feature type="active site" evidence="7">
    <location>
        <position position="87"/>
    </location>
</feature>
<dbReference type="InterPro" id="IPR014043">
    <property type="entry name" value="Acyl_transferase_dom"/>
</dbReference>
<dbReference type="Gene3D" id="3.30.70.250">
    <property type="entry name" value="Malonyl-CoA ACP transacylase, ACP-binding"/>
    <property type="match status" value="1"/>
</dbReference>
<feature type="domain" description="Malonyl-CoA:ACP transacylase (MAT)" evidence="8">
    <location>
        <begin position="7"/>
        <end position="308"/>
    </location>
</feature>
<keyword evidence="4 6" id="KW-0012">Acyltransferase</keyword>
<comment type="similarity">
    <text evidence="6">Belongs to the fabD family.</text>
</comment>
<dbReference type="PIRSF" id="PIRSF000446">
    <property type="entry name" value="Mct"/>
    <property type="match status" value="1"/>
</dbReference>
<name>A0A5Q4ZLP7_9BURK</name>
<accession>A0A5Q4ZLP7</accession>
<reference evidence="9 10" key="1">
    <citation type="submission" date="2019-08" db="EMBL/GenBank/DDBJ databases">
        <authorList>
            <person name="Herpell B J."/>
        </authorList>
    </citation>
    <scope>NUCLEOTIDE SEQUENCE [LARGE SCALE GENOMIC DNA]</scope>
    <source>
        <strain evidence="10">Msb3</strain>
    </source>
</reference>
<dbReference type="EMBL" id="LR699554">
    <property type="protein sequence ID" value="VVD33391.1"/>
    <property type="molecule type" value="Genomic_DNA"/>
</dbReference>
<dbReference type="SMART" id="SM00827">
    <property type="entry name" value="PKS_AT"/>
    <property type="match status" value="1"/>
</dbReference>
<comment type="catalytic activity">
    <reaction evidence="5 6">
        <text>holo-[ACP] + malonyl-CoA = malonyl-[ACP] + CoA</text>
        <dbReference type="Rhea" id="RHEA:41792"/>
        <dbReference type="Rhea" id="RHEA-COMP:9623"/>
        <dbReference type="Rhea" id="RHEA-COMP:9685"/>
        <dbReference type="ChEBI" id="CHEBI:57287"/>
        <dbReference type="ChEBI" id="CHEBI:57384"/>
        <dbReference type="ChEBI" id="CHEBI:64479"/>
        <dbReference type="ChEBI" id="CHEBI:78449"/>
        <dbReference type="EC" id="2.3.1.39"/>
    </reaction>
</comment>
<dbReference type="InterPro" id="IPR017554">
    <property type="entry name" value="Malonate_deCOase_MdcHsu"/>
</dbReference>
<evidence type="ECO:0000256" key="7">
    <source>
        <dbReference type="PIRSR" id="PIRSR000446-1"/>
    </source>
</evidence>
<dbReference type="InterPro" id="IPR001227">
    <property type="entry name" value="Ac_transferase_dom_sf"/>
</dbReference>
<dbReference type="Gene3D" id="3.40.366.10">
    <property type="entry name" value="Malonyl-Coenzyme A Acyl Carrier Protein, domain 2"/>
    <property type="match status" value="1"/>
</dbReference>
<dbReference type="InterPro" id="IPR016035">
    <property type="entry name" value="Acyl_Trfase/lysoPLipase"/>
</dbReference>
<organism evidence="9 10">
    <name type="scientific">Paraburkholderia dioscoreae</name>
    <dbReference type="NCBI Taxonomy" id="2604047"/>
    <lineage>
        <taxon>Bacteria</taxon>
        <taxon>Pseudomonadati</taxon>
        <taxon>Pseudomonadota</taxon>
        <taxon>Betaproteobacteria</taxon>
        <taxon>Burkholderiales</taxon>
        <taxon>Burkholderiaceae</taxon>
        <taxon>Paraburkholderia</taxon>
    </lineage>
</organism>
<sequence>MMNIAFLFPGQGAQTPGFLHRLPTHPAIAATLDEAGAVLGMDARTLDTEAALTSTVAVQLSGLISGIAVMRALNAEGVEADAVAGLSSGAYAAAVACGALDFATALPLLKLRAELMESAYPHGFGLAALVGLDEARVVRLIDEIDTGGQPLYIANLNAPTQIVLAGSDAALEVGIEAAKHAGARKAQKMAVSVPSHCALMDDVAARLSEAVARVEIARPRIPYVGNVGARVLREPQDIGRDLSTNVAHTVRWYDSMTVLYEMGVRYFFESPPGTVLTGLIHESFDDVKARSLTDTPIETIVYLARRARSQE</sequence>
<evidence type="ECO:0000256" key="2">
    <source>
        <dbReference type="ARBA" id="ARBA00018953"/>
    </source>
</evidence>
<dbReference type="InterPro" id="IPR024925">
    <property type="entry name" value="Malonyl_CoA-ACP_transAc"/>
</dbReference>
<keyword evidence="10" id="KW-1185">Reference proteome</keyword>
<gene>
    <name evidence="9" type="ORF">PDMSB3_2107</name>
</gene>
<dbReference type="SUPFAM" id="SSF55048">
    <property type="entry name" value="Probable ACP-binding domain of malonyl-CoA ACP transacylase"/>
    <property type="match status" value="1"/>
</dbReference>
<dbReference type="RefSeq" id="WP_197740287.1">
    <property type="nucleotide sequence ID" value="NZ_LR699554.1"/>
</dbReference>
<dbReference type="GO" id="GO:0004314">
    <property type="term" value="F:[acyl-carrier-protein] S-malonyltransferase activity"/>
    <property type="evidence" value="ECO:0007669"/>
    <property type="project" value="UniProtKB-EC"/>
</dbReference>
<dbReference type="NCBIfam" id="TIGR03131">
    <property type="entry name" value="malonate_mdcH"/>
    <property type="match status" value="1"/>
</dbReference>